<dbReference type="PANTHER" id="PTHR34389:SF2">
    <property type="entry name" value="L-RHAMNOSE MUTAROTASE"/>
    <property type="match status" value="1"/>
</dbReference>
<evidence type="ECO:0000313" key="2">
    <source>
        <dbReference type="Proteomes" id="UP001500622"/>
    </source>
</evidence>
<dbReference type="Pfam" id="PF05336">
    <property type="entry name" value="rhaM"/>
    <property type="match status" value="1"/>
</dbReference>
<keyword evidence="2" id="KW-1185">Reference proteome</keyword>
<dbReference type="RefSeq" id="WP_345216907.1">
    <property type="nucleotide sequence ID" value="NZ_BAABGN010000012.1"/>
</dbReference>
<organism evidence="1 2">
    <name type="scientific">Georgenia halophila</name>
    <dbReference type="NCBI Taxonomy" id="620889"/>
    <lineage>
        <taxon>Bacteria</taxon>
        <taxon>Bacillati</taxon>
        <taxon>Actinomycetota</taxon>
        <taxon>Actinomycetes</taxon>
        <taxon>Micrococcales</taxon>
        <taxon>Bogoriellaceae</taxon>
        <taxon>Georgenia</taxon>
    </lineage>
</organism>
<protein>
    <submittedName>
        <fullName evidence="1">L-rhamnose mutarotase</fullName>
    </submittedName>
</protein>
<dbReference type="Gene3D" id="3.30.70.100">
    <property type="match status" value="1"/>
</dbReference>
<dbReference type="InterPro" id="IPR011008">
    <property type="entry name" value="Dimeric_a/b-barrel"/>
</dbReference>
<dbReference type="InterPro" id="IPR008000">
    <property type="entry name" value="Rham/fucose_mutarotase"/>
</dbReference>
<sequence length="125" mass="14140">MARVCFISRVRPDRVSEYRDRHATVWPEMLEALRDCGWRDYSLYLTEDGLLIGHLQTDDYAAAQAAMERTEVNGRWQAQMAEFFVGEGHPDRGFTVVPEIFNLEDQLGASGLPVEPRTPGEGAQP</sequence>
<dbReference type="Proteomes" id="UP001500622">
    <property type="component" value="Unassembled WGS sequence"/>
</dbReference>
<dbReference type="SUPFAM" id="SSF54909">
    <property type="entry name" value="Dimeric alpha+beta barrel"/>
    <property type="match status" value="1"/>
</dbReference>
<gene>
    <name evidence="1" type="ORF">GCM10023169_28120</name>
</gene>
<proteinExistence type="predicted"/>
<accession>A0ABP8LG74</accession>
<evidence type="ECO:0000313" key="1">
    <source>
        <dbReference type="EMBL" id="GAA4427775.1"/>
    </source>
</evidence>
<comment type="caution">
    <text evidence="1">The sequence shown here is derived from an EMBL/GenBank/DDBJ whole genome shotgun (WGS) entry which is preliminary data.</text>
</comment>
<dbReference type="PANTHER" id="PTHR34389">
    <property type="entry name" value="L-RHAMNOSE MUTAROTASE"/>
    <property type="match status" value="1"/>
</dbReference>
<name>A0ABP8LG74_9MICO</name>
<dbReference type="EMBL" id="BAABGN010000012">
    <property type="protein sequence ID" value="GAA4427775.1"/>
    <property type="molecule type" value="Genomic_DNA"/>
</dbReference>
<reference evidence="2" key="1">
    <citation type="journal article" date="2019" name="Int. J. Syst. Evol. Microbiol.">
        <title>The Global Catalogue of Microorganisms (GCM) 10K type strain sequencing project: providing services to taxonomists for standard genome sequencing and annotation.</title>
        <authorList>
            <consortium name="The Broad Institute Genomics Platform"/>
            <consortium name="The Broad Institute Genome Sequencing Center for Infectious Disease"/>
            <person name="Wu L."/>
            <person name="Ma J."/>
        </authorList>
    </citation>
    <scope>NUCLEOTIDE SEQUENCE [LARGE SCALE GENOMIC DNA]</scope>
    <source>
        <strain evidence="2">JCM 17810</strain>
    </source>
</reference>